<dbReference type="Proteomes" id="UP000013909">
    <property type="component" value="Unassembled WGS sequence"/>
</dbReference>
<dbReference type="AlphaFoldDB" id="R7ZLK5"/>
<evidence type="ECO:0000313" key="1">
    <source>
        <dbReference type="EMBL" id="EON74963.1"/>
    </source>
</evidence>
<dbReference type="EMBL" id="AQHR01000114">
    <property type="protein sequence ID" value="EON74963.1"/>
    <property type="molecule type" value="Genomic_DNA"/>
</dbReference>
<dbReference type="RefSeq" id="WP_010856768.1">
    <property type="nucleotide sequence ID" value="NZ_AQHR01000114.1"/>
</dbReference>
<sequence length="65" mass="7153">MQGICLVAACPPGGGLTDILRVKRRLGGMVDWSVDFRSWFFLLLAYFRGFSLHLGTASPTHWLGG</sequence>
<organism evidence="1 2">
    <name type="scientific">Lunatimonas lonarensis</name>
    <dbReference type="NCBI Taxonomy" id="1232681"/>
    <lineage>
        <taxon>Bacteria</taxon>
        <taxon>Pseudomonadati</taxon>
        <taxon>Bacteroidota</taxon>
        <taxon>Cytophagia</taxon>
        <taxon>Cytophagales</taxon>
        <taxon>Cyclobacteriaceae</taxon>
    </lineage>
</organism>
<name>R7ZLK5_9BACT</name>
<evidence type="ECO:0000313" key="2">
    <source>
        <dbReference type="Proteomes" id="UP000013909"/>
    </source>
</evidence>
<keyword evidence="2" id="KW-1185">Reference proteome</keyword>
<comment type="caution">
    <text evidence="1">The sequence shown here is derived from an EMBL/GenBank/DDBJ whole genome shotgun (WGS) entry which is preliminary data.</text>
</comment>
<proteinExistence type="predicted"/>
<reference evidence="1 2" key="1">
    <citation type="submission" date="2013-02" db="EMBL/GenBank/DDBJ databases">
        <title>A novel strain isolated from Lonar lake, Maharashtra, India.</title>
        <authorList>
            <person name="Singh A."/>
        </authorList>
    </citation>
    <scope>NUCLEOTIDE SEQUENCE [LARGE SCALE GENOMIC DNA]</scope>
    <source>
        <strain evidence="1 2">AK24</strain>
    </source>
</reference>
<accession>R7ZLK5</accession>
<gene>
    <name evidence="1" type="ORF">ADIS_4657</name>
</gene>
<protein>
    <submittedName>
        <fullName evidence="1">Uncharacterized protein</fullName>
    </submittedName>
</protein>